<accession>A0A4R1L3M3</accession>
<dbReference type="EMBL" id="SMGK01000005">
    <property type="protein sequence ID" value="TCK71630.1"/>
    <property type="molecule type" value="Genomic_DNA"/>
</dbReference>
<feature type="transmembrane region" description="Helical" evidence="5">
    <location>
        <begin position="231"/>
        <end position="253"/>
    </location>
</feature>
<dbReference type="InterPro" id="IPR011547">
    <property type="entry name" value="SLC26A/SulP_dom"/>
</dbReference>
<evidence type="ECO:0000256" key="3">
    <source>
        <dbReference type="ARBA" id="ARBA00022989"/>
    </source>
</evidence>
<dbReference type="Pfam" id="PF00916">
    <property type="entry name" value="Sulfate_transp"/>
    <property type="match status" value="1"/>
</dbReference>
<dbReference type="GO" id="GO:0016020">
    <property type="term" value="C:membrane"/>
    <property type="evidence" value="ECO:0007669"/>
    <property type="project" value="UniProtKB-SubCell"/>
</dbReference>
<dbReference type="Gene3D" id="3.30.750.24">
    <property type="entry name" value="STAS domain"/>
    <property type="match status" value="1"/>
</dbReference>
<dbReference type="PROSITE" id="PS50801">
    <property type="entry name" value="STAS"/>
    <property type="match status" value="1"/>
</dbReference>
<feature type="transmembrane region" description="Helical" evidence="5">
    <location>
        <begin position="117"/>
        <end position="135"/>
    </location>
</feature>
<name>A0A4R1L3M3_9BACT</name>
<dbReference type="OrthoDB" id="9771198at2"/>
<evidence type="ECO:0000313" key="7">
    <source>
        <dbReference type="EMBL" id="TCK71630.1"/>
    </source>
</evidence>
<dbReference type="Pfam" id="PF01740">
    <property type="entry name" value="STAS"/>
    <property type="match status" value="1"/>
</dbReference>
<protein>
    <submittedName>
        <fullName evidence="7">SulP family sulfate permease</fullName>
    </submittedName>
</protein>
<dbReference type="InterPro" id="IPR002645">
    <property type="entry name" value="STAS_dom"/>
</dbReference>
<dbReference type="InterPro" id="IPR052706">
    <property type="entry name" value="Membrane-Transporter-like"/>
</dbReference>
<evidence type="ECO:0000256" key="1">
    <source>
        <dbReference type="ARBA" id="ARBA00004141"/>
    </source>
</evidence>
<feature type="transmembrane region" description="Helical" evidence="5">
    <location>
        <begin position="87"/>
        <end position="105"/>
    </location>
</feature>
<keyword evidence="2 5" id="KW-0812">Transmembrane</keyword>
<sequence>MSASSALSLSEAKTNILSGLTVALALVPEAIAFALVAHVNPLVGLYAAFIMCLIASAFGGRPGMISGATGSMAVVMVALVVQHGVEYLFATIVLTGILQLAFGLLRLGKFIRMVPHPVMLGFVNGLAIVIFLAQLGHFKVKDATGAEHWIHGRPLGIMLALIVATMLIIYLLPRLTRAIPSSLVAIVAVALFAIFTGIHTRTVGDMASIRGGFPSFHLPAVPWNLATLRIVLPYAFILAGVGLIETLLTLNLVDDITDSRGRPNRECLAQGAGNLVCGFFGAMGGCAMIGQTMINVSSGARRRLAGITAGLCLLSFILFASSLIERIPIAALVGVMFVVSEKTFEWGSFRVFGKVPKHDIFVIIAVTVVTVFTDLAVAVILGILIAALVFAWEHAKQIAVKTRIDEEGRKIYELSGSVFFASTAQFQDLFTPREDPDDVIIEFRHARVMDHSALEAIDSVADKYQQAGKRLHLRHLSPDCYELLQKARSTVEVNLIEDPRYHVADDQIS</sequence>
<feature type="transmembrane region" description="Helical" evidence="5">
    <location>
        <begin position="155"/>
        <end position="172"/>
    </location>
</feature>
<dbReference type="PANTHER" id="PTHR43310">
    <property type="entry name" value="SULFATE TRANSPORTER YBAR-RELATED"/>
    <property type="match status" value="1"/>
</dbReference>
<comment type="subcellular location">
    <subcellularLocation>
        <location evidence="1">Membrane</location>
        <topology evidence="1">Multi-pass membrane protein</topology>
    </subcellularLocation>
</comment>
<dbReference type="InterPro" id="IPR036513">
    <property type="entry name" value="STAS_dom_sf"/>
</dbReference>
<evidence type="ECO:0000259" key="6">
    <source>
        <dbReference type="PROSITE" id="PS50801"/>
    </source>
</evidence>
<organism evidence="7 8">
    <name type="scientific">Acidipila rosea</name>
    <dbReference type="NCBI Taxonomy" id="768535"/>
    <lineage>
        <taxon>Bacteria</taxon>
        <taxon>Pseudomonadati</taxon>
        <taxon>Acidobacteriota</taxon>
        <taxon>Terriglobia</taxon>
        <taxon>Terriglobales</taxon>
        <taxon>Acidobacteriaceae</taxon>
        <taxon>Acidipila</taxon>
    </lineage>
</organism>
<feature type="transmembrane region" description="Helical" evidence="5">
    <location>
        <begin position="42"/>
        <end position="58"/>
    </location>
</feature>
<keyword evidence="8" id="KW-1185">Reference proteome</keyword>
<proteinExistence type="predicted"/>
<dbReference type="RefSeq" id="WP_131998215.1">
    <property type="nucleotide sequence ID" value="NZ_SMGK01000005.1"/>
</dbReference>
<evidence type="ECO:0000256" key="2">
    <source>
        <dbReference type="ARBA" id="ARBA00022692"/>
    </source>
</evidence>
<feature type="transmembrane region" description="Helical" evidence="5">
    <location>
        <begin position="179"/>
        <end position="198"/>
    </location>
</feature>
<evidence type="ECO:0000256" key="5">
    <source>
        <dbReference type="SAM" id="Phobius"/>
    </source>
</evidence>
<keyword evidence="3 5" id="KW-1133">Transmembrane helix</keyword>
<feature type="transmembrane region" description="Helical" evidence="5">
    <location>
        <begin position="306"/>
        <end position="339"/>
    </location>
</feature>
<evidence type="ECO:0000313" key="8">
    <source>
        <dbReference type="Proteomes" id="UP000295210"/>
    </source>
</evidence>
<keyword evidence="4 5" id="KW-0472">Membrane</keyword>
<feature type="transmembrane region" description="Helical" evidence="5">
    <location>
        <begin position="360"/>
        <end position="392"/>
    </location>
</feature>
<dbReference type="AlphaFoldDB" id="A0A4R1L3M3"/>
<reference evidence="7 8" key="1">
    <citation type="submission" date="2019-03" db="EMBL/GenBank/DDBJ databases">
        <title>Genomic Encyclopedia of Type Strains, Phase IV (KMG-IV): sequencing the most valuable type-strain genomes for metagenomic binning, comparative biology and taxonomic classification.</title>
        <authorList>
            <person name="Goeker M."/>
        </authorList>
    </citation>
    <scope>NUCLEOTIDE SEQUENCE [LARGE SCALE GENOMIC DNA]</scope>
    <source>
        <strain evidence="7 8">DSM 103428</strain>
    </source>
</reference>
<dbReference type="PANTHER" id="PTHR43310:SF1">
    <property type="entry name" value="SULFATE TRANSPORTER YBAR-RELATED"/>
    <property type="match status" value="1"/>
</dbReference>
<dbReference type="Proteomes" id="UP000295210">
    <property type="component" value="Unassembled WGS sequence"/>
</dbReference>
<feature type="transmembrane region" description="Helical" evidence="5">
    <location>
        <begin position="274"/>
        <end position="294"/>
    </location>
</feature>
<gene>
    <name evidence="7" type="ORF">C7378_2912</name>
</gene>
<evidence type="ECO:0000256" key="4">
    <source>
        <dbReference type="ARBA" id="ARBA00023136"/>
    </source>
</evidence>
<dbReference type="CDD" id="cd07042">
    <property type="entry name" value="STAS_SulP_like_sulfate_transporter"/>
    <property type="match status" value="1"/>
</dbReference>
<feature type="domain" description="STAS" evidence="6">
    <location>
        <begin position="407"/>
        <end position="509"/>
    </location>
</feature>
<comment type="caution">
    <text evidence="7">The sequence shown here is derived from an EMBL/GenBank/DDBJ whole genome shotgun (WGS) entry which is preliminary data.</text>
</comment>
<dbReference type="SUPFAM" id="SSF52091">
    <property type="entry name" value="SpoIIaa-like"/>
    <property type="match status" value="1"/>
</dbReference>